<name>A0A4Y2A9K7_ARAVE</name>
<organism evidence="1 2">
    <name type="scientific">Araneus ventricosus</name>
    <name type="common">Orbweaver spider</name>
    <name type="synonym">Epeira ventricosa</name>
    <dbReference type="NCBI Taxonomy" id="182803"/>
    <lineage>
        <taxon>Eukaryota</taxon>
        <taxon>Metazoa</taxon>
        <taxon>Ecdysozoa</taxon>
        <taxon>Arthropoda</taxon>
        <taxon>Chelicerata</taxon>
        <taxon>Arachnida</taxon>
        <taxon>Araneae</taxon>
        <taxon>Araneomorphae</taxon>
        <taxon>Entelegynae</taxon>
        <taxon>Araneoidea</taxon>
        <taxon>Araneidae</taxon>
        <taxon>Araneus</taxon>
    </lineage>
</organism>
<dbReference type="EMBL" id="BGPR01079902">
    <property type="protein sequence ID" value="GBL76493.1"/>
    <property type="molecule type" value="Genomic_DNA"/>
</dbReference>
<dbReference type="Proteomes" id="UP000499080">
    <property type="component" value="Unassembled WGS sequence"/>
</dbReference>
<proteinExistence type="predicted"/>
<reference evidence="1 2" key="1">
    <citation type="journal article" date="2019" name="Sci. Rep.">
        <title>Orb-weaving spider Araneus ventricosus genome elucidates the spidroin gene catalogue.</title>
        <authorList>
            <person name="Kono N."/>
            <person name="Nakamura H."/>
            <person name="Ohtoshi R."/>
            <person name="Moran D.A.P."/>
            <person name="Shinohara A."/>
            <person name="Yoshida Y."/>
            <person name="Fujiwara M."/>
            <person name="Mori M."/>
            <person name="Tomita M."/>
            <person name="Arakawa K."/>
        </authorList>
    </citation>
    <scope>NUCLEOTIDE SEQUENCE [LARGE SCALE GENOMIC DNA]</scope>
</reference>
<keyword evidence="2" id="KW-1185">Reference proteome</keyword>
<gene>
    <name evidence="1" type="ORF">AVEN_253225_1</name>
</gene>
<evidence type="ECO:0000313" key="1">
    <source>
        <dbReference type="EMBL" id="GBL76493.1"/>
    </source>
</evidence>
<sequence>MEKILKSIHLEGNLQSKTRQVDLPFLESVRLVMEEMKKERKQKLDDVKRKVLNKANQSIDKDYGVLKGKILQSISLGKKNKPINTEVKSNTEAGTRIVTENSFAQETKVQMDDHVSDETGELSDTSRVDSVLKQQKIMSLEKLNSHSKIIHCLVWSKKRKHWNLLALVLLKERILMQ</sequence>
<dbReference type="AlphaFoldDB" id="A0A4Y2A9K7"/>
<comment type="caution">
    <text evidence="1">The sequence shown here is derived from an EMBL/GenBank/DDBJ whole genome shotgun (WGS) entry which is preliminary data.</text>
</comment>
<evidence type="ECO:0000313" key="2">
    <source>
        <dbReference type="Proteomes" id="UP000499080"/>
    </source>
</evidence>
<protein>
    <submittedName>
        <fullName evidence="1">Uncharacterized protein</fullName>
    </submittedName>
</protein>
<accession>A0A4Y2A9K7</accession>